<gene>
    <name evidence="2" type="ORF">KIW84_073202</name>
</gene>
<dbReference type="EMBL" id="JAMSHJ010000007">
    <property type="protein sequence ID" value="KAI5386965.1"/>
    <property type="molecule type" value="Genomic_DNA"/>
</dbReference>
<feature type="compositionally biased region" description="Basic and acidic residues" evidence="1">
    <location>
        <begin position="70"/>
        <end position="79"/>
    </location>
</feature>
<comment type="caution">
    <text evidence="2">The sequence shown here is derived from an EMBL/GenBank/DDBJ whole genome shotgun (WGS) entry which is preliminary data.</text>
</comment>
<dbReference type="AlphaFoldDB" id="A0A9D4VQM6"/>
<proteinExistence type="predicted"/>
<feature type="region of interest" description="Disordered" evidence="1">
    <location>
        <begin position="55"/>
        <end position="79"/>
    </location>
</feature>
<evidence type="ECO:0000313" key="3">
    <source>
        <dbReference type="Proteomes" id="UP001058974"/>
    </source>
</evidence>
<protein>
    <submittedName>
        <fullName evidence="2">Uncharacterized protein</fullName>
    </submittedName>
</protein>
<dbReference type="Proteomes" id="UP001058974">
    <property type="component" value="Chromosome 7"/>
</dbReference>
<keyword evidence="3" id="KW-1185">Reference proteome</keyword>
<evidence type="ECO:0000313" key="2">
    <source>
        <dbReference type="EMBL" id="KAI5386965.1"/>
    </source>
</evidence>
<dbReference type="Gramene" id="Psat07G0320200-T1">
    <property type="protein sequence ID" value="KAI5386965.1"/>
    <property type="gene ID" value="KIW84_073202"/>
</dbReference>
<sequence length="128" mass="14653">MFYRVGSETIVEGQYSNKFEKIANHNLGSNIDGHIWIKHGVEDMLSKVFKPYVNQSSECSDDDSTNNDDVGIRFDDSAEERTCEREEGFVQVEVERPISGNKVEVNGKSLRFKVMGSKHPKIRNLQER</sequence>
<reference evidence="2 3" key="1">
    <citation type="journal article" date="2022" name="Nat. Genet.">
        <title>Improved pea reference genome and pan-genome highlight genomic features and evolutionary characteristics.</title>
        <authorList>
            <person name="Yang T."/>
            <person name="Liu R."/>
            <person name="Luo Y."/>
            <person name="Hu S."/>
            <person name="Wang D."/>
            <person name="Wang C."/>
            <person name="Pandey M.K."/>
            <person name="Ge S."/>
            <person name="Xu Q."/>
            <person name="Li N."/>
            <person name="Li G."/>
            <person name="Huang Y."/>
            <person name="Saxena R.K."/>
            <person name="Ji Y."/>
            <person name="Li M."/>
            <person name="Yan X."/>
            <person name="He Y."/>
            <person name="Liu Y."/>
            <person name="Wang X."/>
            <person name="Xiang C."/>
            <person name="Varshney R.K."/>
            <person name="Ding H."/>
            <person name="Gao S."/>
            <person name="Zong X."/>
        </authorList>
    </citation>
    <scope>NUCLEOTIDE SEQUENCE [LARGE SCALE GENOMIC DNA]</scope>
    <source>
        <strain evidence="2 3">cv. Zhongwan 6</strain>
    </source>
</reference>
<organism evidence="2 3">
    <name type="scientific">Pisum sativum</name>
    <name type="common">Garden pea</name>
    <name type="synonym">Lathyrus oleraceus</name>
    <dbReference type="NCBI Taxonomy" id="3888"/>
    <lineage>
        <taxon>Eukaryota</taxon>
        <taxon>Viridiplantae</taxon>
        <taxon>Streptophyta</taxon>
        <taxon>Embryophyta</taxon>
        <taxon>Tracheophyta</taxon>
        <taxon>Spermatophyta</taxon>
        <taxon>Magnoliopsida</taxon>
        <taxon>eudicotyledons</taxon>
        <taxon>Gunneridae</taxon>
        <taxon>Pentapetalae</taxon>
        <taxon>rosids</taxon>
        <taxon>fabids</taxon>
        <taxon>Fabales</taxon>
        <taxon>Fabaceae</taxon>
        <taxon>Papilionoideae</taxon>
        <taxon>50 kb inversion clade</taxon>
        <taxon>NPAAA clade</taxon>
        <taxon>Hologalegina</taxon>
        <taxon>IRL clade</taxon>
        <taxon>Fabeae</taxon>
        <taxon>Lathyrus</taxon>
    </lineage>
</organism>
<accession>A0A9D4VQM6</accession>
<evidence type="ECO:0000256" key="1">
    <source>
        <dbReference type="SAM" id="MobiDB-lite"/>
    </source>
</evidence>
<name>A0A9D4VQM6_PEA</name>